<evidence type="ECO:0000313" key="1">
    <source>
        <dbReference type="EMBL" id="SET45371.1"/>
    </source>
</evidence>
<dbReference type="EMBL" id="FOIM01000006">
    <property type="protein sequence ID" value="SET45371.1"/>
    <property type="molecule type" value="Genomic_DNA"/>
</dbReference>
<keyword evidence="2" id="KW-1185">Reference proteome</keyword>
<reference evidence="2" key="1">
    <citation type="submission" date="2016-10" db="EMBL/GenBank/DDBJ databases">
        <authorList>
            <person name="Varghese N."/>
            <person name="Submissions S."/>
        </authorList>
    </citation>
    <scope>NUCLEOTIDE SEQUENCE [LARGE SCALE GENOMIC DNA]</scope>
    <source>
        <strain evidence="2">NLAE-zl-G277</strain>
    </source>
</reference>
<evidence type="ECO:0000313" key="2">
    <source>
        <dbReference type="Proteomes" id="UP000198508"/>
    </source>
</evidence>
<dbReference type="CDD" id="cd11613">
    <property type="entry name" value="SAF_AH_GD"/>
    <property type="match status" value="1"/>
</dbReference>
<gene>
    <name evidence="1" type="ORF">SAMN05216313_106177</name>
</gene>
<proteinExistence type="predicted"/>
<dbReference type="RefSeq" id="WP_092362281.1">
    <property type="nucleotide sequence ID" value="NZ_CABJCG010000004.1"/>
</dbReference>
<organism evidence="1 2">
    <name type="scientific">Enterocloster lavalensis</name>
    <dbReference type="NCBI Taxonomy" id="460384"/>
    <lineage>
        <taxon>Bacteria</taxon>
        <taxon>Bacillati</taxon>
        <taxon>Bacillota</taxon>
        <taxon>Clostridia</taxon>
        <taxon>Lachnospirales</taxon>
        <taxon>Lachnospiraceae</taxon>
        <taxon>Enterocloster</taxon>
    </lineage>
</organism>
<dbReference type="Proteomes" id="UP000198508">
    <property type="component" value="Unassembled WGS sequence"/>
</dbReference>
<name>A0A1I0EIY1_9FIRM</name>
<dbReference type="InterPro" id="IPR044144">
    <property type="entry name" value="SAF_UxaA/GarD"/>
</dbReference>
<protein>
    <submittedName>
        <fullName evidence="1">Altronate dehydratase small subunit</fullName>
    </submittedName>
</protein>
<dbReference type="GeneID" id="93276621"/>
<dbReference type="AlphaFoldDB" id="A0A1I0EIY1"/>
<dbReference type="Gene3D" id="2.30.130.110">
    <property type="match status" value="1"/>
</dbReference>
<sequence length="101" mass="11398">METGKINALMMEETDNVVTCVMEIKKGDTVVYRKGDTYCAVEALEDIPYCHKIALIPFDEGDEVVKYGEMIGRTNRAIGKGCLVNHENIYSVPRDYESEMV</sequence>
<accession>A0A1I0EIY1</accession>
<dbReference type="STRING" id="460384.SAMN05216313_106177"/>